<dbReference type="PROSITE" id="PS50850">
    <property type="entry name" value="MFS"/>
    <property type="match status" value="1"/>
</dbReference>
<sequence length="457" mass="45570">MPSTVATGPTRQARQARAAVAALFLTNGAVFFNVVPRYPQIKADLDLSNALLGASLAAFPVGALLAGLLAGAAIRRFGSARVASFGIVLTAAATLLIPFAPHWIVFAAVLFVVGALDSIVDVAQNGHGLRVQRLYGRSIVNSLHGVWSIGAVLGGLMGAAAAGLDLPLAVHLTISATLFSLVALVAYRFTLPGPEDAERTPEAVTAPIGEPAAATPPSPPADPLFAAAPSSASADPLFVAAPSSASADHRAATVASSAAPAEPRAGWRSFGGAALRMLAALGVLAACGALVEDAGSSWGALYLTDLHASAATAGLAVVALQVAMTAGRLTGDRVVDRFGQRTVVRAGGALAAVGMGAALAVPSVPAALVGFALAGLGVATLVPAAMHTADELPGLPPGTGLTIVSWLLRGGFLLSPPIVGVVADLTSLRVGLLTVVLAGVLTAILARVLVNRPPAHS</sequence>
<feature type="transmembrane region" description="Helical" evidence="5">
    <location>
        <begin position="50"/>
        <end position="73"/>
    </location>
</feature>
<evidence type="ECO:0000256" key="1">
    <source>
        <dbReference type="ARBA" id="ARBA00004651"/>
    </source>
</evidence>
<feature type="transmembrane region" description="Helical" evidence="5">
    <location>
        <begin position="367"/>
        <end position="386"/>
    </location>
</feature>
<name>A0A101JS20_9ACTN</name>
<keyword evidence="2 5" id="KW-0812">Transmembrane</keyword>
<dbReference type="InterPro" id="IPR011701">
    <property type="entry name" value="MFS"/>
</dbReference>
<keyword evidence="8" id="KW-1185">Reference proteome</keyword>
<accession>A0A101JS20</accession>
<organism evidence="7 8">
    <name type="scientific">Actinoplanes awajinensis subsp. mycoplanecinus</name>
    <dbReference type="NCBI Taxonomy" id="135947"/>
    <lineage>
        <taxon>Bacteria</taxon>
        <taxon>Bacillati</taxon>
        <taxon>Actinomycetota</taxon>
        <taxon>Actinomycetes</taxon>
        <taxon>Micromonosporales</taxon>
        <taxon>Micromonosporaceae</taxon>
        <taxon>Actinoplanes</taxon>
    </lineage>
</organism>
<dbReference type="OrthoDB" id="151222at2"/>
<proteinExistence type="predicted"/>
<feature type="transmembrane region" description="Helical" evidence="5">
    <location>
        <begin position="311"/>
        <end position="331"/>
    </location>
</feature>
<dbReference type="PANTHER" id="PTHR23514:SF13">
    <property type="entry name" value="INNER MEMBRANE PROTEIN YBJJ"/>
    <property type="match status" value="1"/>
</dbReference>
<evidence type="ECO:0000256" key="5">
    <source>
        <dbReference type="SAM" id="Phobius"/>
    </source>
</evidence>
<feature type="transmembrane region" description="Helical" evidence="5">
    <location>
        <begin position="430"/>
        <end position="450"/>
    </location>
</feature>
<evidence type="ECO:0000313" key="8">
    <source>
        <dbReference type="Proteomes" id="UP000053244"/>
    </source>
</evidence>
<evidence type="ECO:0000256" key="3">
    <source>
        <dbReference type="ARBA" id="ARBA00022989"/>
    </source>
</evidence>
<dbReference type="InterPro" id="IPR051788">
    <property type="entry name" value="MFS_Transporter"/>
</dbReference>
<dbReference type="EMBL" id="LLZH01000189">
    <property type="protein sequence ID" value="KUL31924.1"/>
    <property type="molecule type" value="Genomic_DNA"/>
</dbReference>
<dbReference type="InterPro" id="IPR020846">
    <property type="entry name" value="MFS_dom"/>
</dbReference>
<dbReference type="GO" id="GO:0005886">
    <property type="term" value="C:plasma membrane"/>
    <property type="evidence" value="ECO:0007669"/>
    <property type="project" value="UniProtKB-SubCell"/>
</dbReference>
<reference evidence="7 8" key="1">
    <citation type="submission" date="2015-10" db="EMBL/GenBank/DDBJ databases">
        <authorList>
            <person name="Gilbert D.G."/>
        </authorList>
    </citation>
    <scope>NUCLEOTIDE SEQUENCE [LARGE SCALE GENOMIC DNA]</scope>
    <source>
        <strain evidence="7 8">NRRL B-16712</strain>
    </source>
</reference>
<protein>
    <submittedName>
        <fullName evidence="7">Fucose permease</fullName>
    </submittedName>
</protein>
<dbReference type="Pfam" id="PF07690">
    <property type="entry name" value="MFS_1"/>
    <property type="match status" value="2"/>
</dbReference>
<evidence type="ECO:0000256" key="4">
    <source>
        <dbReference type="ARBA" id="ARBA00023136"/>
    </source>
</evidence>
<dbReference type="InterPro" id="IPR036259">
    <property type="entry name" value="MFS_trans_sf"/>
</dbReference>
<keyword evidence="4 5" id="KW-0472">Membrane</keyword>
<gene>
    <name evidence="7" type="ORF">ADL15_20655</name>
</gene>
<keyword evidence="3 5" id="KW-1133">Transmembrane helix</keyword>
<evidence type="ECO:0000256" key="2">
    <source>
        <dbReference type="ARBA" id="ARBA00022692"/>
    </source>
</evidence>
<feature type="domain" description="Major facilitator superfamily (MFS) profile" evidence="6">
    <location>
        <begin position="274"/>
        <end position="457"/>
    </location>
</feature>
<comment type="subcellular location">
    <subcellularLocation>
        <location evidence="1">Cell membrane</location>
        <topology evidence="1">Multi-pass membrane protein</topology>
    </subcellularLocation>
</comment>
<feature type="transmembrane region" description="Helical" evidence="5">
    <location>
        <begin position="143"/>
        <end position="162"/>
    </location>
</feature>
<feature type="transmembrane region" description="Helical" evidence="5">
    <location>
        <begin position="398"/>
        <end position="418"/>
    </location>
</feature>
<comment type="caution">
    <text evidence="7">The sequence shown here is derived from an EMBL/GenBank/DDBJ whole genome shotgun (WGS) entry which is preliminary data.</text>
</comment>
<dbReference type="CDD" id="cd17393">
    <property type="entry name" value="MFS_MosC_like"/>
    <property type="match status" value="1"/>
</dbReference>
<feature type="transmembrane region" description="Helical" evidence="5">
    <location>
        <begin position="273"/>
        <end position="291"/>
    </location>
</feature>
<dbReference type="PANTHER" id="PTHR23514">
    <property type="entry name" value="BYPASS OF STOP CODON PROTEIN 6"/>
    <property type="match status" value="1"/>
</dbReference>
<dbReference type="Gene3D" id="1.20.1250.20">
    <property type="entry name" value="MFS general substrate transporter like domains"/>
    <property type="match status" value="2"/>
</dbReference>
<evidence type="ECO:0000313" key="7">
    <source>
        <dbReference type="EMBL" id="KUL31924.1"/>
    </source>
</evidence>
<feature type="transmembrane region" description="Helical" evidence="5">
    <location>
        <begin position="103"/>
        <end position="123"/>
    </location>
</feature>
<dbReference type="SUPFAM" id="SSF103473">
    <property type="entry name" value="MFS general substrate transporter"/>
    <property type="match status" value="1"/>
</dbReference>
<feature type="transmembrane region" description="Helical" evidence="5">
    <location>
        <begin position="80"/>
        <end position="97"/>
    </location>
</feature>
<feature type="transmembrane region" description="Helical" evidence="5">
    <location>
        <begin position="168"/>
        <end position="189"/>
    </location>
</feature>
<evidence type="ECO:0000259" key="6">
    <source>
        <dbReference type="PROSITE" id="PS50850"/>
    </source>
</evidence>
<dbReference type="GO" id="GO:0022857">
    <property type="term" value="F:transmembrane transporter activity"/>
    <property type="evidence" value="ECO:0007669"/>
    <property type="project" value="InterPro"/>
</dbReference>
<dbReference type="AlphaFoldDB" id="A0A101JS20"/>
<dbReference type="Proteomes" id="UP000053244">
    <property type="component" value="Unassembled WGS sequence"/>
</dbReference>
<dbReference type="RefSeq" id="WP_067693549.1">
    <property type="nucleotide sequence ID" value="NZ_LLZH01000189.1"/>
</dbReference>
<feature type="transmembrane region" description="Helical" evidence="5">
    <location>
        <begin position="18"/>
        <end position="38"/>
    </location>
</feature>